<protein>
    <submittedName>
        <fullName evidence="2">RPS6 protein</fullName>
    </submittedName>
</protein>
<keyword evidence="1" id="KW-1133">Transmembrane helix</keyword>
<keyword evidence="1" id="KW-0812">Transmembrane</keyword>
<keyword evidence="1" id="KW-0472">Membrane</keyword>
<feature type="transmembrane region" description="Helical" evidence="1">
    <location>
        <begin position="156"/>
        <end position="174"/>
    </location>
</feature>
<name>A0A812SHA5_9DINO</name>
<dbReference type="OrthoDB" id="445938at2759"/>
<reference evidence="2" key="1">
    <citation type="submission" date="2021-02" db="EMBL/GenBank/DDBJ databases">
        <authorList>
            <person name="Dougan E. K."/>
            <person name="Rhodes N."/>
            <person name="Thang M."/>
            <person name="Chan C."/>
        </authorList>
    </citation>
    <scope>NUCLEOTIDE SEQUENCE</scope>
</reference>
<accession>A0A812SHA5</accession>
<feature type="transmembrane region" description="Helical" evidence="1">
    <location>
        <begin position="100"/>
        <end position="125"/>
    </location>
</feature>
<evidence type="ECO:0000256" key="1">
    <source>
        <dbReference type="SAM" id="Phobius"/>
    </source>
</evidence>
<dbReference type="Proteomes" id="UP000601435">
    <property type="component" value="Unassembled WGS sequence"/>
</dbReference>
<dbReference type="EMBL" id="CAJNJA010021575">
    <property type="protein sequence ID" value="CAE7478364.1"/>
    <property type="molecule type" value="Genomic_DNA"/>
</dbReference>
<organism evidence="2 3">
    <name type="scientific">Symbiodinium necroappetens</name>
    <dbReference type="NCBI Taxonomy" id="1628268"/>
    <lineage>
        <taxon>Eukaryota</taxon>
        <taxon>Sar</taxon>
        <taxon>Alveolata</taxon>
        <taxon>Dinophyceae</taxon>
        <taxon>Suessiales</taxon>
        <taxon>Symbiodiniaceae</taxon>
        <taxon>Symbiodinium</taxon>
    </lineage>
</organism>
<evidence type="ECO:0000313" key="3">
    <source>
        <dbReference type="Proteomes" id="UP000601435"/>
    </source>
</evidence>
<keyword evidence="3" id="KW-1185">Reference proteome</keyword>
<gene>
    <name evidence="2" type="primary">RPS6</name>
    <name evidence="2" type="ORF">SNEC2469_LOCUS13516</name>
</gene>
<feature type="transmembrane region" description="Helical" evidence="1">
    <location>
        <begin position="234"/>
        <end position="260"/>
    </location>
</feature>
<feature type="transmembrane region" description="Helical" evidence="1">
    <location>
        <begin position="207"/>
        <end position="228"/>
    </location>
</feature>
<evidence type="ECO:0000313" key="2">
    <source>
        <dbReference type="EMBL" id="CAE7478364.1"/>
    </source>
</evidence>
<dbReference type="AlphaFoldDB" id="A0A812SHA5"/>
<feature type="transmembrane region" description="Helical" evidence="1">
    <location>
        <begin position="180"/>
        <end position="200"/>
    </location>
</feature>
<feature type="transmembrane region" description="Helical" evidence="1">
    <location>
        <begin position="20"/>
        <end position="38"/>
    </location>
</feature>
<proteinExistence type="predicted"/>
<comment type="caution">
    <text evidence="2">The sequence shown here is derived from an EMBL/GenBank/DDBJ whole genome shotgun (WGS) entry which is preliminary data.</text>
</comment>
<feature type="transmembrane region" description="Helical" evidence="1">
    <location>
        <begin position="50"/>
        <end position="73"/>
    </location>
</feature>
<sequence length="353" mass="39148">MVSLQCYAPGELSRYMLQTMLVPMITVVLAIIHGFYILSIRSTNAKLEMLVGALGSIFITFFITLCSAILAPFRCHVHPNGLWTVQDYPGALCNGEDTHFWMVLVGLATCCMPVAFFVVCCVVLIQLPNRLLQADVRFIRNTSFLLIRYRPGAERFAIFHLARNALVVLCPLVTSPSGRVLGMNALILLSLIMTAAVRPWRMEECNYLELLVLTGMLVILDAGSLYMQKVDSEVVTTICMVVLWVMSLSAVLAGLIFGVGKHLKVNYKKRFQFFLCHHKKSSGALARLLKMTLAPLKETEGGGDVFVDCDDLTDLTRLFGYVAHETATFVILGSPHVLTRKWRPGPFGPPSSV</sequence>